<proteinExistence type="inferred from homology"/>
<dbReference type="RefSeq" id="WP_220379605.1">
    <property type="nucleotide sequence ID" value="NZ_CP080544.1"/>
</dbReference>
<comment type="similarity">
    <text evidence="1">Belongs to the GST superfamily.</text>
</comment>
<evidence type="ECO:0000313" key="4">
    <source>
        <dbReference type="Proteomes" id="UP000824755"/>
    </source>
</evidence>
<dbReference type="Proteomes" id="UP000824755">
    <property type="component" value="Chromosome"/>
</dbReference>
<dbReference type="Gene3D" id="3.40.30.10">
    <property type="entry name" value="Glutaredoxin"/>
    <property type="match status" value="1"/>
</dbReference>
<dbReference type="SFLD" id="SFLDG00358">
    <property type="entry name" value="Main_(cytGST)"/>
    <property type="match status" value="1"/>
</dbReference>
<accession>A0ABX8WN51</accession>
<keyword evidence="4" id="KW-1185">Reference proteome</keyword>
<dbReference type="InterPro" id="IPR040079">
    <property type="entry name" value="Glutathione_S-Trfase"/>
</dbReference>
<dbReference type="Gene3D" id="1.20.1050.10">
    <property type="match status" value="1"/>
</dbReference>
<sequence>MKKPVFYTNPMSRGRITRWMLEETGLDYDTVVLDYETSMKADEYLAINPMGKVPAIVHNDHVVTENSAIILYLADLVPEKKLAPAPGSLLRGDYYRWIAFLSGPFEAFMTAKTAGALAKPTAAGYGNEADLFNTLDSALGKGMFLAGDHFTAADLYMAAYLGFYQRFKLLPDKPLYSDYVAFHMSRPACNAAQAKDNALMPQT</sequence>
<dbReference type="SUPFAM" id="SSF47616">
    <property type="entry name" value="GST C-terminal domain-like"/>
    <property type="match status" value="1"/>
</dbReference>
<organism evidence="3 4">
    <name type="scientific">Lysobacter soyae</name>
    <dbReference type="NCBI Taxonomy" id="2764185"/>
    <lineage>
        <taxon>Bacteria</taxon>
        <taxon>Pseudomonadati</taxon>
        <taxon>Pseudomonadota</taxon>
        <taxon>Gammaproteobacteria</taxon>
        <taxon>Lysobacterales</taxon>
        <taxon>Lysobacteraceae</taxon>
        <taxon>Lysobacter</taxon>
    </lineage>
</organism>
<dbReference type="SFLD" id="SFLDG01150">
    <property type="entry name" value="Main.1:_Beta-like"/>
    <property type="match status" value="1"/>
</dbReference>
<reference evidence="3 4" key="1">
    <citation type="submission" date="2021-08" db="EMBL/GenBank/DDBJ databases">
        <title>Lysobacter sp. strain CJ11 Genome sequencing and assembly.</title>
        <authorList>
            <person name="Kim I."/>
        </authorList>
    </citation>
    <scope>NUCLEOTIDE SEQUENCE [LARGE SCALE GENOMIC DNA]</scope>
    <source>
        <strain evidence="3 4">CJ11</strain>
    </source>
</reference>
<dbReference type="InterPro" id="IPR004045">
    <property type="entry name" value="Glutathione_S-Trfase_N"/>
</dbReference>
<dbReference type="EMBL" id="CP080544">
    <property type="protein sequence ID" value="QYR52799.1"/>
    <property type="molecule type" value="Genomic_DNA"/>
</dbReference>
<dbReference type="Pfam" id="PF00043">
    <property type="entry name" value="GST_C"/>
    <property type="match status" value="1"/>
</dbReference>
<evidence type="ECO:0000256" key="1">
    <source>
        <dbReference type="RuleBase" id="RU003494"/>
    </source>
</evidence>
<dbReference type="PANTHER" id="PTHR44051">
    <property type="entry name" value="GLUTATHIONE S-TRANSFERASE-RELATED"/>
    <property type="match status" value="1"/>
</dbReference>
<dbReference type="PANTHER" id="PTHR44051:SF21">
    <property type="entry name" value="GLUTATHIONE S-TRANSFERASE FAMILY PROTEIN"/>
    <property type="match status" value="1"/>
</dbReference>
<dbReference type="InterPro" id="IPR036249">
    <property type="entry name" value="Thioredoxin-like_sf"/>
</dbReference>
<dbReference type="CDD" id="cd03046">
    <property type="entry name" value="GST_N_GTT1_like"/>
    <property type="match status" value="1"/>
</dbReference>
<dbReference type="InterPro" id="IPR036282">
    <property type="entry name" value="Glutathione-S-Trfase_C_sf"/>
</dbReference>
<dbReference type="PROSITE" id="PS50404">
    <property type="entry name" value="GST_NTER"/>
    <property type="match status" value="1"/>
</dbReference>
<dbReference type="Pfam" id="PF02798">
    <property type="entry name" value="GST_N"/>
    <property type="match status" value="1"/>
</dbReference>
<dbReference type="SFLD" id="SFLDS00019">
    <property type="entry name" value="Glutathione_Transferase_(cytos"/>
    <property type="match status" value="1"/>
</dbReference>
<evidence type="ECO:0000313" key="3">
    <source>
        <dbReference type="EMBL" id="QYR52799.1"/>
    </source>
</evidence>
<protein>
    <submittedName>
        <fullName evidence="3">Glutathione S-transferase family protein</fullName>
    </submittedName>
</protein>
<name>A0ABX8WN51_9GAMM</name>
<gene>
    <name evidence="3" type="ORF">H8L67_09535</name>
</gene>
<dbReference type="SUPFAM" id="SSF52833">
    <property type="entry name" value="Thioredoxin-like"/>
    <property type="match status" value="1"/>
</dbReference>
<dbReference type="CDD" id="cd03207">
    <property type="entry name" value="GST_C_8"/>
    <property type="match status" value="1"/>
</dbReference>
<feature type="domain" description="GST N-terminal" evidence="2">
    <location>
        <begin position="1"/>
        <end position="81"/>
    </location>
</feature>
<evidence type="ECO:0000259" key="2">
    <source>
        <dbReference type="PROSITE" id="PS50404"/>
    </source>
</evidence>
<dbReference type="InterPro" id="IPR004046">
    <property type="entry name" value="GST_C"/>
</dbReference>